<reference evidence="7" key="1">
    <citation type="journal article" date="2019" name="Int. J. Syst. Evol. Microbiol.">
        <title>The Global Catalogue of Microorganisms (GCM) 10K type strain sequencing project: providing services to taxonomists for standard genome sequencing and annotation.</title>
        <authorList>
            <consortium name="The Broad Institute Genomics Platform"/>
            <consortium name="The Broad Institute Genome Sequencing Center for Infectious Disease"/>
            <person name="Wu L."/>
            <person name="Ma J."/>
        </authorList>
    </citation>
    <scope>NUCLEOTIDE SEQUENCE [LARGE SCALE GENOMIC DNA]</scope>
    <source>
        <strain evidence="7">JCM 16929</strain>
    </source>
</reference>
<dbReference type="SUPFAM" id="SSF50494">
    <property type="entry name" value="Trypsin-like serine proteases"/>
    <property type="match status" value="1"/>
</dbReference>
<gene>
    <name evidence="6" type="ORF">GCM10022236_46500</name>
</gene>
<evidence type="ECO:0000256" key="2">
    <source>
        <dbReference type="ARBA" id="ARBA00022670"/>
    </source>
</evidence>
<dbReference type="InterPro" id="IPR009003">
    <property type="entry name" value="Peptidase_S1_PA"/>
</dbReference>
<dbReference type="InterPro" id="IPR001940">
    <property type="entry name" value="Peptidase_S1C"/>
</dbReference>
<evidence type="ECO:0000313" key="6">
    <source>
        <dbReference type="EMBL" id="GAA3638769.1"/>
    </source>
</evidence>
<comment type="caution">
    <text evidence="6">The sequence shown here is derived from an EMBL/GenBank/DDBJ whole genome shotgun (WGS) entry which is preliminary data.</text>
</comment>
<evidence type="ECO:0000256" key="1">
    <source>
        <dbReference type="ARBA" id="ARBA00010541"/>
    </source>
</evidence>
<evidence type="ECO:0000256" key="3">
    <source>
        <dbReference type="ARBA" id="ARBA00022801"/>
    </source>
</evidence>
<organism evidence="6 7">
    <name type="scientific">Microlunatus ginsengisoli</name>
    <dbReference type="NCBI Taxonomy" id="363863"/>
    <lineage>
        <taxon>Bacteria</taxon>
        <taxon>Bacillati</taxon>
        <taxon>Actinomycetota</taxon>
        <taxon>Actinomycetes</taxon>
        <taxon>Propionibacteriales</taxon>
        <taxon>Propionibacteriaceae</taxon>
        <taxon>Microlunatus</taxon>
    </lineage>
</organism>
<dbReference type="Pfam" id="PF13365">
    <property type="entry name" value="Trypsin_2"/>
    <property type="match status" value="1"/>
</dbReference>
<keyword evidence="7" id="KW-1185">Reference proteome</keyword>
<proteinExistence type="inferred from homology"/>
<keyword evidence="3" id="KW-0378">Hydrolase</keyword>
<dbReference type="PRINTS" id="PR00834">
    <property type="entry name" value="PROTEASES2C"/>
</dbReference>
<keyword evidence="5" id="KW-0732">Signal</keyword>
<dbReference type="EMBL" id="BAABAB010000049">
    <property type="protein sequence ID" value="GAA3638769.1"/>
    <property type="molecule type" value="Genomic_DNA"/>
</dbReference>
<evidence type="ECO:0000256" key="5">
    <source>
        <dbReference type="SAM" id="SignalP"/>
    </source>
</evidence>
<feature type="chain" id="PRO_5047478909" description="Trypsin-like peptidase domain-containing protein" evidence="5">
    <location>
        <begin position="25"/>
        <end position="398"/>
    </location>
</feature>
<feature type="region of interest" description="Disordered" evidence="4">
    <location>
        <begin position="36"/>
        <end position="56"/>
    </location>
</feature>
<dbReference type="PROSITE" id="PS51257">
    <property type="entry name" value="PROKAR_LIPOPROTEIN"/>
    <property type="match status" value="1"/>
</dbReference>
<name>A0ABP7AR62_9ACTN</name>
<evidence type="ECO:0008006" key="8">
    <source>
        <dbReference type="Google" id="ProtNLM"/>
    </source>
</evidence>
<dbReference type="InterPro" id="IPR051201">
    <property type="entry name" value="Chloro_Bact_Ser_Proteases"/>
</dbReference>
<dbReference type="PANTHER" id="PTHR43343:SF3">
    <property type="entry name" value="PROTEASE DO-LIKE 8, CHLOROPLASTIC"/>
    <property type="match status" value="1"/>
</dbReference>
<dbReference type="InterPro" id="IPR043504">
    <property type="entry name" value="Peptidase_S1_PA_chymotrypsin"/>
</dbReference>
<dbReference type="PANTHER" id="PTHR43343">
    <property type="entry name" value="PEPTIDASE S12"/>
    <property type="match status" value="1"/>
</dbReference>
<feature type="signal peptide" evidence="5">
    <location>
        <begin position="1"/>
        <end position="24"/>
    </location>
</feature>
<dbReference type="RefSeq" id="WP_344809101.1">
    <property type="nucleotide sequence ID" value="NZ_BAABAB010000049.1"/>
</dbReference>
<evidence type="ECO:0000256" key="4">
    <source>
        <dbReference type="SAM" id="MobiDB-lite"/>
    </source>
</evidence>
<feature type="region of interest" description="Disordered" evidence="4">
    <location>
        <begin position="251"/>
        <end position="276"/>
    </location>
</feature>
<comment type="similarity">
    <text evidence="1">Belongs to the peptidase S1C family.</text>
</comment>
<feature type="compositionally biased region" description="Polar residues" evidence="4">
    <location>
        <begin position="38"/>
        <end position="51"/>
    </location>
</feature>
<dbReference type="Gene3D" id="2.40.10.10">
    <property type="entry name" value="Trypsin-like serine proteases"/>
    <property type="match status" value="2"/>
</dbReference>
<keyword evidence="2" id="KW-0645">Protease</keyword>
<protein>
    <recommendedName>
        <fullName evidence="8">Trypsin-like peptidase domain-containing protein</fullName>
    </recommendedName>
</protein>
<accession>A0ABP7AR62</accession>
<evidence type="ECO:0000313" key="7">
    <source>
        <dbReference type="Proteomes" id="UP001501490"/>
    </source>
</evidence>
<dbReference type="Proteomes" id="UP001501490">
    <property type="component" value="Unassembled WGS sequence"/>
</dbReference>
<sequence>MQIRARRFAIAACAAVLLPTAAGCVKLGSDQPPIVLPTLTSRPTASPSPQTKTDDQVLADSRNAIVRIEGVDCAGTYSTGSGFFFQPGFVVTAYHVVKEQQAPAVRTLSTRAGDEHVFAAQVVGHNDAADIAVLRLDDVGAESLTIADADPAVNTSVFSIGYPGGLPINLETGRVTGVDQDAVVSDGDDRRPLSGAVRFTAAPGAGTSGGPLLDATGATVGLVDTGTAADQIHFAVPATLVKKIAEAAAASPEDRSAKGCEPPDENSLVEVESSQPDAPGIATTVRAYVEGINAGNQVVDRKSGETGFEQAYRQLSGSRLTKYPTLQKFIGAHRQQISDVHITSVSYVDDTSDKVRLRYDYVNDGQSSCRTRSMEYAMSIATGAWTFADQKVLDTKSC</sequence>